<dbReference type="Proteomes" id="UP000011087">
    <property type="component" value="Unassembled WGS sequence"/>
</dbReference>
<evidence type="ECO:0000313" key="3">
    <source>
        <dbReference type="EMBL" id="EKX55218.1"/>
    </source>
</evidence>
<feature type="transmembrane region" description="Helical" evidence="2">
    <location>
        <begin position="4608"/>
        <end position="4629"/>
    </location>
</feature>
<dbReference type="InterPro" id="IPR013783">
    <property type="entry name" value="Ig-like_fold"/>
</dbReference>
<feature type="compositionally biased region" description="Acidic residues" evidence="1">
    <location>
        <begin position="5677"/>
        <end position="5686"/>
    </location>
</feature>
<accession>L1K4D0</accession>
<dbReference type="HOGENOM" id="CLU_223089_0_0_1"/>
<sequence>MYTGLIRRIGDRSSHVVSFGPDTDKLLLQLCVDQGYSSLDPASNYYKCVQEYVEVSGTTHGRSNPSLGLSTFDSINQVWYHANGEDGFASAYLTSVELLRGGSIGQAAIDTTDPVSFTLSSTEYNRADRSIFGVVTYSSGQHYLVKIVIKTWTGDYVYRSSNDVGGDMQSLYFQHIYYLYNASGIVPAISALEPSEQIYLMVVVEDEPYLLALRTGMDPGGNPKDCGDKVQTSVCSECVGCFLWKRRIPGVVTSMKVYGQLKEIYTMIHNTSGHYFYKLELNTGNVMNVYEMASSDVSVAWSISSFAPLGFGMLDRTDPKGELKLNSFSYMTRQKALKKNETGNITEVNLVTQGSLKTISFDKDFTAISQLNNITIEEGLIFTGIEAQSTTIPQAASIYPPFAHIDGGGVVNVFGGPFVDTSTLSCRFTIILEECPLSPADTYFQRCRFSASKVKFVNATYMICYTPPLSSPHIALLQVSLSGVVWSLETQRFVFFTTGISEVLPRYSGSAKGGTVVQISGVNIDKLKWNNVLELENSRCEFGSYLDPGVYMYDLHPTFNQDTCRNVTIGPITELYCSFYCKTPLIPHEYCLTNALCPLQKSQTLDGCVHQCKDFVATCPTGDNFTKLGKCRATQATFQDLEFNLLFAAFPQGDDTSGQRIRYGLFFYTGGGPPVVVGAQFTPDVTGMEIEFDTSTDRGSRGTPSDQPVYQTTVELFTNPASTFGVGAYVTWPSRLKMLISFGQNPTVTWNTFIQLRPFTVASYLDPYAFADGVFLAKPVPEDLKPPTTAVITAPLRMSFCSNWTLSGIQSKGGGGRAMGYGWHVEVKKIDLTTGNLLGCPACGSGNCDCLDWVQSLNNRLAQIQVARINIVYSDTIASTGNTLTACVSTTKTCDLQPDYSYTWKLVTWSWLWSLSSKCGPSPIPSDFWTAPEQYVYCPAMSMTTSDLTGCNDNDANTVCAPWASASTRMYLSPAPEVQILGPSILTLTDLLSPLVLKLRLLYDSVLACNGNISVALKNTFSTSTALGTQTSTLNNLIRYDWQVYANFYQAETLSVCFNPPTTACVAGSTQACLLYSAFGQGSTWQLPSNSLKSNVSYVVRAVARISTDTSLFPCSAVGIRTNYSALNLDAFSGVFDSSTMATPRGGYRRASNYGIVIDDSSSSSQAIKVFISVANPLKLPGTKYQFKWDCYTWTKDIYTYWQLSSFFSLPPEIVSACSCTAERCFKTWSDLQTLDSQSSNITLFSRNMNGMWNITIQIVATVTELYNGNPLRTATTAVRFTVYPRTARDYQSGMLDPINNLVLTIDPSVLTGFNASEHPFNFLYNNFIPNELLLIRGQLVGTQYSCNSGIPDFNSDINNFCWYQWEEMNNANLNDPSISRFNQYQPYSSVGLFGLNPIATNANSNFFVRLSLVKGRESLVLQQYTVAWTEVQVTVNNLPRNGYIDVSPSCGVALVTPFNFIAVSWNDDADNLPLSYAFAYQRPGCDPSATLFTDYTFSTVSQGKLTYCETGSRCSAAPTDPSCSLVQIQLRVKDVFDATQYQTETVDVWKTLYLGTPDLVLSPQFTQCNAFPLPLMSTLQDQLLGNIKVSGFVSQSGSDAVSSMRLYASMINQASLQASYRMDLSRLFDDLLSFNLISYTSDSLEQLSSVYYETFATDQGLNALCDSTSTEVYRILNTLQSIMSNAKNAKVKLSDSVLSNYIAASSAALSSLSNPNCRPNLLRRTRKLQALTNFESNILAASNFAASTLDSFCALKLEGLNGDEKEVVIESSTITYVFRRASEQTTSDFSMTAPAYATASTSLCGDTKVTVLNGLGQQKVDICVAVFRYNPVNYNAATTASTDSDGTSQGLYGVEWPINKKVCPVKVLVRYAGSGIQLNADLRIDFDLSFDTTIVRNWFPPTKSAFSAPYNMLAYHDIFFAGVCEQWAQGQTQSSGSWVESDFANHTLIFDSSGNPINQDGYYSAPEADACIKVHTYGVEPAPEKIAGGRVGCYFTSADRTKAISKGLTPQGIYGIVTERSDCQGLLSSTSSLRSSIDFNVGQLEYARGGVYPGTRKVCDRCGKCGGYNQCQQGCMNEFPAVYFDDVCGFCGEKCLTNCPQYTASQCPLLLIVFLSKQVTQYKQYQFSVGACPTGTSTCVKAPCSGPSCFDVKVTTRSVDSRSFAVNEDTPYIMSSGELTLVGSQPTVVLELCMINTACANYLWEAGKDLGKPPRCRDLISNVPTCAQQCGSYFDFLDGSIFCAGGAIEVPNGLTICQNQNSNSVPGHPASSSFVTCRGTRSAVSAALNGLKYIPPKLFSSGKPARLFLVFRMTLDAFDPVVYRKDLNITVYPVNSPPAVDGTTVFRVQEDRPAALTTIANAPISAVWITDDAGFQDGNQISVTLQALKHGSISIGGSRLFPVCPRCPGDQIMIVTSILCKCLAGSPALIPWYVVNEQLSLISSITIMNTTGLGNLEYISGPNVNNVDDNIQVVVNDNGYSDQNKTTRAATDLSKPLSNSKQLTLNVDDENDPPVLILQEFVMIIQGQSSKLEGGHMEDFDVQQYLAPGSTTANTNYSLQVSCDVGKIKMNFADTSCFVQFRPILNVSTPLVIVNVDARVTSAQFVTNKYGVMMSGQKTCLSAAGQQINECSRLPYLKFQTAPILSQLLSYPSATLTLRIYKVNCIAESCSVDCVDQGVTGTNKPVCCPQQCVTQGTVTLNMVSCSFDNTLTYDQTKVLDVSFPPVQVSQLYMTNSIETWMEFPLNMDLVKAQVAKDGLLCFSLVPDRSINETVFFYSSDRQDPTTDPKLGDGWPYPPNAELILVRGRSYNCTGSSCSLDCSGGDGSNIYSKACQNTKSNDRGTAPCVIEVAAGSGIGDSNLLFSTDMITMNSLLNEMTFEMKSNFSNAEGSNKVNISFALKDERAVYNTIDNNGWYQPSEVARYTARTNVSIISIPIKTDPLPVKMIPVYDEPWLQDRLNNGLLPAYVMLEDCGNRPVQDCENCDGECPTKLKVSPSLSLGETAKGLFTVEISSKLGTITIPKSKRKLLSFSKGSGYRDRIVRFDGYTDHIRDIIQSLMYYTLQDQSIQYKNQYVGKCSRPCFLSDIGPPAFLNTKEAAGCEQSCSQYIFNRVNDFNKSINPSMEDASYVYLETLVITFEDNAVTGMGTKGFAQVLLYNFYTLAINDRPCIIFGNTVSDGCRQRCATSNLANKCSPVFNNVRDVVTSAGNPYDLLANITVNYLEDDQTAVRLGGLVTKPIDLYDSSRIECINLLTAELAKRGESYTLPTWVSDCPQLNVKISALKGEVSLNNREYLYIYVGGQSQFAQEIAFIGHPIDCNIAMRMISYKMGTNQQNFNSNRGIETVTFQISDQGYSGGDQTGEFEGSSQTSTIVINILIQPVNDPPVITLPRITDPIAFDEGVSPLLQSKAIPSGPSGLNVIDVDAFECGSCTIQDGTFPISQKATCENSVDPVTKLEGEWMDGSITVQTSVIFGRLTIVSQSEPGIIPLSDAMKSQLEFWEDPSCSEITCHSYITADSCAGANGCTWNGKGCWCRKVNPGSQCRTLKFRGPSVAVQEAMRVLQYNPRPYFNYLTYQEQEALTVSASDQVWPDNATSYQYYCGTPAATFDFAPIEGSIGISIRPINNNATVGFFPKAANLGFENPPICEGTRICYDDFASCVGIQQGNIEGWTTEGLAGLSFYGWTGDAVSQEGEQHLYLHTITSSPVAAVTQNVSGFSLGYEYTLSLMVSARNDRDRGTMLNVSLIENPVAGNMSLTAFERAVWLQNWSVGLVANTYTAGRLGVDTWVPCRAWCVLSAQQDRVNPGTASVPFAQFQPITFIAHSPMYAIRMRSEQTNGGNQMVYVDDLKLECTKIYMTEDTSHYLQGLDVVDPDITPYVLEWVKTRANPNIFFDLEVTALQGTFNLLAPDDCQIMPPVNNPNEAFEPSIIMTDQQRIAYGIKCGVSAWANKTTFRSVCPDICLGCNPPVPFTWVGQGTPVSPCMRLPLFDVQFNLTTMVPAAAGETLKAQKIIPTARVFMTGTAQNLSDVLKNNIFYLGNSNFNTDNIGPETLRFRINDRQNVEVPLPGGVIPSTDSLRTLQVSVLAVNDPPVVGIQNSKLQMYEGDVPALAGITVTDVDIDEQKCKDGVCSSSPGVIQVQFIANNGTFSVDPALSVYAFNSLKNRDYGDPSRGIYSEPDVYECIWRRWCDDETVSSSGQQLGLSYDSPCAIVPQYQTLSQCVNEKLPFCVFVRSILDPVTRSFTVCKDLLNRKAAEQGLTDVLTSSEINTLVQFQSRLVFSAKSKPIVFTSSKFLVMWSTASALRQTLKDSSVSYQPDLYFNGNEKIVVKANDMGRTGIRFPCPVPTDLPTNLHFEHCNKSYPYVAQEAKKEIAVTVMPINNKPYIIMHDMFGRPIAGIQTIQAQQNITMHLPYFQIVDVDFNPLQSMTIEISVRSGGVLSFNASKVPNLDVFVAVGGSKVQATGSLQDINVLMMILQYKSDPQMIGVESMLIQVDDQSPCNPYCFKGGNSSTLVKDMAAGPVLLALEIFVTKPPTCQYQTCSECINQLVEPCGWCPSSCGGAGKCRDALSFGGKPFYGYCEPLCIAGRCLLWNMCEFPLDRSWIRGAVGAPLLFIAIVTFHLLFMWSRKMHGSLPIYILKTGKQLLIDGRKLKLLPPETASNLQIFYLGVLVVLGAMIPSILSYVLVQKPINLALGEAEIFTLLTDSCSVFFTDKPQGPLGNEQVTLYAYITANGTGGVSGVMTKVDTCANVQSLQVINSRPSSSKYNGYKCDVVFEIPQPIDRTQIPALKIINTGQKSTTITQTSALILDLGSSSLTVEGTIIKLSLFNSKARLFQANVTAGLISIRNASFDQVQISTVNADVIMSTSDDEKMQIQSMVSVKQSENKVCLVSALPTVLTDSFSYKDLCDISCRNVTTSVKLNRFELQNLGLSPTATVFKNITSVACMWSCSKYSSGTLLPYRKSPEPGLQVRYVDLTSETGEIQYSTISETRLPPFAGRGTLDRYYVYDGLNGNRTVGLSPSGLDGLQSVFNPGGANRPTEDWFEINLQGPGAPFGKFVWVSDPRYLVFTRELLEILTFGIVVPSSTAVFVNFVPSPCPYFDSSSAPEQLPAGTVTFGGNLDAYGRSMLSSKYPGSARRLMQAKIPDELNANYIKNAYSILWTAIGANELPSTSFLAYSEPGKPFIVFKTDPKTGDYSMVQESYSTRPMYLVFLVLAICIPILVALSLVYSILRLANREILDYRRMLRDNTTAQRKLLQSAHTSGDDAEEQNVSNDLSIADEEEIVKQTSFFYFVELQLFDPKESKSVQLTFLVTLFQVAFACVLLLPILLLGIQIDSAKDKFICPQAADPAKCRAKMSSYTLILNLLDAALLGIFIAELIAHYTTIRMNKFRRILRRIFYIALSIALVISLTYACAVIVWICLGILFDTARFCPYVTAIAGLFVVVYRRYSKSSIIKKRIVRAIDDKIARVAPVLSRGFNTDLVAILLNQKAARLRHKLGHSRIRILQQCMITFIVLAVLDAFLLVCFASFTAVSTTLYGVINTVVIAIALACADAFLNRRMDKQIEFSRISDKTEEIIRESREALKFVLRQVQIGSQMVQMLKELAADANYQKQVQEEEVDYKMHRDAAKKVIFAEKITNYGNRIGVEVDREELSSLSDFKSISTSSEGSEEEEEEQDAMSVDFEKNLVMGEQELPEKAGRSGWNEKVEEAFRDGEEDEEDADTLILLLDEDFDVETLRDELGKQLDCDPERIICWEVDE</sequence>
<evidence type="ECO:0000313" key="4">
    <source>
        <dbReference type="EnsemblProtists" id="EKX55218"/>
    </source>
</evidence>
<feature type="transmembrane region" description="Helical" evidence="2">
    <location>
        <begin position="4670"/>
        <end position="4692"/>
    </location>
</feature>
<dbReference type="PaxDb" id="55529-EKX55218"/>
<proteinExistence type="predicted"/>
<reference evidence="3 5" key="1">
    <citation type="journal article" date="2012" name="Nature">
        <title>Algal genomes reveal evolutionary mosaicism and the fate of nucleomorphs.</title>
        <authorList>
            <consortium name="DOE Joint Genome Institute"/>
            <person name="Curtis B.A."/>
            <person name="Tanifuji G."/>
            <person name="Burki F."/>
            <person name="Gruber A."/>
            <person name="Irimia M."/>
            <person name="Maruyama S."/>
            <person name="Arias M.C."/>
            <person name="Ball S.G."/>
            <person name="Gile G.H."/>
            <person name="Hirakawa Y."/>
            <person name="Hopkins J.F."/>
            <person name="Kuo A."/>
            <person name="Rensing S.A."/>
            <person name="Schmutz J."/>
            <person name="Symeonidi A."/>
            <person name="Elias M."/>
            <person name="Eveleigh R.J."/>
            <person name="Herman E.K."/>
            <person name="Klute M.J."/>
            <person name="Nakayama T."/>
            <person name="Obornik M."/>
            <person name="Reyes-Prieto A."/>
            <person name="Armbrust E.V."/>
            <person name="Aves S.J."/>
            <person name="Beiko R.G."/>
            <person name="Coutinho P."/>
            <person name="Dacks J.B."/>
            <person name="Durnford D.G."/>
            <person name="Fast N.M."/>
            <person name="Green B.R."/>
            <person name="Grisdale C.J."/>
            <person name="Hempel F."/>
            <person name="Henrissat B."/>
            <person name="Hoppner M.P."/>
            <person name="Ishida K."/>
            <person name="Kim E."/>
            <person name="Koreny L."/>
            <person name="Kroth P.G."/>
            <person name="Liu Y."/>
            <person name="Malik S.B."/>
            <person name="Maier U.G."/>
            <person name="McRose D."/>
            <person name="Mock T."/>
            <person name="Neilson J.A."/>
            <person name="Onodera N.T."/>
            <person name="Poole A.M."/>
            <person name="Pritham E.J."/>
            <person name="Richards T.A."/>
            <person name="Rocap G."/>
            <person name="Roy S.W."/>
            <person name="Sarai C."/>
            <person name="Schaack S."/>
            <person name="Shirato S."/>
            <person name="Slamovits C.H."/>
            <person name="Spencer D.F."/>
            <person name="Suzuki S."/>
            <person name="Worden A.Z."/>
            <person name="Zauner S."/>
            <person name="Barry K."/>
            <person name="Bell C."/>
            <person name="Bharti A.K."/>
            <person name="Crow J.A."/>
            <person name="Grimwood J."/>
            <person name="Kramer R."/>
            <person name="Lindquist E."/>
            <person name="Lucas S."/>
            <person name="Salamov A."/>
            <person name="McFadden G.I."/>
            <person name="Lane C.E."/>
            <person name="Keeling P.J."/>
            <person name="Gray M.W."/>
            <person name="Grigoriev I.V."/>
            <person name="Archibald J.M."/>
        </authorList>
    </citation>
    <scope>NUCLEOTIDE SEQUENCE</scope>
    <source>
        <strain evidence="3 5">CCMP2712</strain>
    </source>
</reference>
<feature type="region of interest" description="Disordered" evidence="1">
    <location>
        <begin position="5666"/>
        <end position="5688"/>
    </location>
</feature>
<reference evidence="4" key="3">
    <citation type="submission" date="2016-03" db="UniProtKB">
        <authorList>
            <consortium name="EnsemblProtists"/>
        </authorList>
    </citation>
    <scope>IDENTIFICATION</scope>
</reference>
<dbReference type="RefSeq" id="XP_005842198.1">
    <property type="nucleotide sequence ID" value="XM_005842141.1"/>
</dbReference>
<keyword evidence="2" id="KW-1133">Transmembrane helix</keyword>
<evidence type="ECO:0000256" key="2">
    <source>
        <dbReference type="SAM" id="Phobius"/>
    </source>
</evidence>
<keyword evidence="2" id="KW-0472">Membrane</keyword>
<feature type="transmembrane region" description="Helical" evidence="2">
    <location>
        <begin position="5544"/>
        <end position="5565"/>
    </location>
</feature>
<protein>
    <submittedName>
        <fullName evidence="3 4">Uncharacterized protein</fullName>
    </submittedName>
</protein>
<feature type="transmembrane region" description="Helical" evidence="2">
    <location>
        <begin position="5215"/>
        <end position="5242"/>
    </location>
</feature>
<dbReference type="OrthoDB" id="5797397at2759"/>
<feature type="transmembrane region" description="Helical" evidence="2">
    <location>
        <begin position="5439"/>
        <end position="5457"/>
    </location>
</feature>
<evidence type="ECO:0000313" key="5">
    <source>
        <dbReference type="Proteomes" id="UP000011087"/>
    </source>
</evidence>
<dbReference type="GeneID" id="17311978"/>
<keyword evidence="2" id="KW-0812">Transmembrane</keyword>
<feature type="transmembrane region" description="Helical" evidence="2">
    <location>
        <begin position="5369"/>
        <end position="5393"/>
    </location>
</feature>
<evidence type="ECO:0000256" key="1">
    <source>
        <dbReference type="SAM" id="MobiDB-lite"/>
    </source>
</evidence>
<reference evidence="5" key="2">
    <citation type="submission" date="2012-11" db="EMBL/GenBank/DDBJ databases">
        <authorList>
            <person name="Kuo A."/>
            <person name="Curtis B.A."/>
            <person name="Tanifuji G."/>
            <person name="Burki F."/>
            <person name="Gruber A."/>
            <person name="Irimia M."/>
            <person name="Maruyama S."/>
            <person name="Arias M.C."/>
            <person name="Ball S.G."/>
            <person name="Gile G.H."/>
            <person name="Hirakawa Y."/>
            <person name="Hopkins J.F."/>
            <person name="Rensing S.A."/>
            <person name="Schmutz J."/>
            <person name="Symeonidi A."/>
            <person name="Elias M."/>
            <person name="Eveleigh R.J."/>
            <person name="Herman E.K."/>
            <person name="Klute M.J."/>
            <person name="Nakayama T."/>
            <person name="Obornik M."/>
            <person name="Reyes-Prieto A."/>
            <person name="Armbrust E.V."/>
            <person name="Aves S.J."/>
            <person name="Beiko R.G."/>
            <person name="Coutinho P."/>
            <person name="Dacks J.B."/>
            <person name="Durnford D.G."/>
            <person name="Fast N.M."/>
            <person name="Green B.R."/>
            <person name="Grisdale C."/>
            <person name="Hempe F."/>
            <person name="Henrissat B."/>
            <person name="Hoppner M.P."/>
            <person name="Ishida K.-I."/>
            <person name="Kim E."/>
            <person name="Koreny L."/>
            <person name="Kroth P.G."/>
            <person name="Liu Y."/>
            <person name="Malik S.-B."/>
            <person name="Maier U.G."/>
            <person name="McRose D."/>
            <person name="Mock T."/>
            <person name="Neilson J.A."/>
            <person name="Onodera N.T."/>
            <person name="Poole A.M."/>
            <person name="Pritham E.J."/>
            <person name="Richards T.A."/>
            <person name="Rocap G."/>
            <person name="Roy S.W."/>
            <person name="Sarai C."/>
            <person name="Schaack S."/>
            <person name="Shirato S."/>
            <person name="Slamovits C.H."/>
            <person name="Spencer D.F."/>
            <person name="Suzuki S."/>
            <person name="Worden A.Z."/>
            <person name="Zauner S."/>
            <person name="Barry K."/>
            <person name="Bell C."/>
            <person name="Bharti A.K."/>
            <person name="Crow J.A."/>
            <person name="Grimwood J."/>
            <person name="Kramer R."/>
            <person name="Lindquist E."/>
            <person name="Lucas S."/>
            <person name="Salamov A."/>
            <person name="McFadden G.I."/>
            <person name="Lane C.E."/>
            <person name="Keeling P.J."/>
            <person name="Gray M.W."/>
            <person name="Grigoriev I.V."/>
            <person name="Archibald J.M."/>
        </authorList>
    </citation>
    <scope>NUCLEOTIDE SEQUENCE</scope>
    <source>
        <strain evidence="5">CCMP2712</strain>
    </source>
</reference>
<dbReference type="Gene3D" id="2.60.40.10">
    <property type="entry name" value="Immunoglobulins"/>
    <property type="match status" value="1"/>
</dbReference>
<gene>
    <name evidence="3" type="ORF">GUITHDRAFT_98997</name>
</gene>
<dbReference type="EMBL" id="JH992965">
    <property type="protein sequence ID" value="EKX55218.1"/>
    <property type="molecule type" value="Genomic_DNA"/>
</dbReference>
<organism evidence="3">
    <name type="scientific">Guillardia theta (strain CCMP2712)</name>
    <name type="common">Cryptophyte</name>
    <dbReference type="NCBI Taxonomy" id="905079"/>
    <lineage>
        <taxon>Eukaryota</taxon>
        <taxon>Cryptophyceae</taxon>
        <taxon>Pyrenomonadales</taxon>
        <taxon>Geminigeraceae</taxon>
        <taxon>Guillardia</taxon>
    </lineage>
</organism>
<dbReference type="KEGG" id="gtt:GUITHDRAFT_98997"/>
<feature type="transmembrane region" description="Helical" evidence="2">
    <location>
        <begin position="5513"/>
        <end position="5538"/>
    </location>
</feature>
<dbReference type="EnsemblProtists" id="EKX55218">
    <property type="protein sequence ID" value="EKX55218"/>
    <property type="gene ID" value="GUITHDRAFT_98997"/>
</dbReference>
<feature type="transmembrane region" description="Helical" evidence="2">
    <location>
        <begin position="5316"/>
        <end position="5340"/>
    </location>
</feature>
<keyword evidence="5" id="KW-1185">Reference proteome</keyword>
<name>L1K4D0_GUITC</name>
<feature type="transmembrane region" description="Helical" evidence="2">
    <location>
        <begin position="5405"/>
        <end position="5433"/>
    </location>
</feature>